<name>A0ABU9DLR6_9BACL</name>
<accession>A0ABU9DLR6</accession>
<organism evidence="1 2">
    <name type="scientific">Paenibacillus filicis</name>
    <dbReference type="NCBI Taxonomy" id="669464"/>
    <lineage>
        <taxon>Bacteria</taxon>
        <taxon>Bacillati</taxon>
        <taxon>Bacillota</taxon>
        <taxon>Bacilli</taxon>
        <taxon>Bacillales</taxon>
        <taxon>Paenibacillaceae</taxon>
        <taxon>Paenibacillus</taxon>
    </lineage>
</organism>
<evidence type="ECO:0008006" key="3">
    <source>
        <dbReference type="Google" id="ProtNLM"/>
    </source>
</evidence>
<evidence type="ECO:0000313" key="1">
    <source>
        <dbReference type="EMBL" id="MEK8129799.1"/>
    </source>
</evidence>
<dbReference type="EMBL" id="JBBPCC010000011">
    <property type="protein sequence ID" value="MEK8129799.1"/>
    <property type="molecule type" value="Genomic_DNA"/>
</dbReference>
<gene>
    <name evidence="1" type="ORF">WMW72_17995</name>
</gene>
<dbReference type="Proteomes" id="UP001469365">
    <property type="component" value="Unassembled WGS sequence"/>
</dbReference>
<reference evidence="1 2" key="1">
    <citation type="submission" date="2024-04" db="EMBL/GenBank/DDBJ databases">
        <title>draft genome sequnece of Paenibacillus filicis.</title>
        <authorList>
            <person name="Kim D.-U."/>
        </authorList>
    </citation>
    <scope>NUCLEOTIDE SEQUENCE [LARGE SCALE GENOMIC DNA]</scope>
    <source>
        <strain evidence="1 2">KACC14197</strain>
    </source>
</reference>
<proteinExistence type="predicted"/>
<comment type="caution">
    <text evidence="1">The sequence shown here is derived from an EMBL/GenBank/DDBJ whole genome shotgun (WGS) entry which is preliminary data.</text>
</comment>
<keyword evidence="2" id="KW-1185">Reference proteome</keyword>
<sequence>MLFSKQQKKLMLEVLLKEKRRIFSRHKGELLDKTIADLSQMVRNEEINTAELKDNVIDWSSHKKR</sequence>
<dbReference type="RefSeq" id="WP_341416912.1">
    <property type="nucleotide sequence ID" value="NZ_JBBPCC010000011.1"/>
</dbReference>
<protein>
    <recommendedName>
        <fullName evidence="3">Fur-regulated basic protein FbpA</fullName>
    </recommendedName>
</protein>
<evidence type="ECO:0000313" key="2">
    <source>
        <dbReference type="Proteomes" id="UP001469365"/>
    </source>
</evidence>